<feature type="transmembrane region" description="Helical" evidence="1">
    <location>
        <begin position="233"/>
        <end position="250"/>
    </location>
</feature>
<feature type="transmembrane region" description="Helical" evidence="1">
    <location>
        <begin position="174"/>
        <end position="197"/>
    </location>
</feature>
<keyword evidence="1" id="KW-0472">Membrane</keyword>
<feature type="transmembrane region" description="Helical" evidence="1">
    <location>
        <begin position="108"/>
        <end position="128"/>
    </location>
</feature>
<evidence type="ECO:0000313" key="3">
    <source>
        <dbReference type="Proteomes" id="UP000649753"/>
    </source>
</evidence>
<feature type="transmembrane region" description="Helical" evidence="1">
    <location>
        <begin position="209"/>
        <end position="227"/>
    </location>
</feature>
<organism evidence="2 3">
    <name type="scientific">Plantactinospora soyae</name>
    <dbReference type="NCBI Taxonomy" id="1544732"/>
    <lineage>
        <taxon>Bacteria</taxon>
        <taxon>Bacillati</taxon>
        <taxon>Actinomycetota</taxon>
        <taxon>Actinomycetes</taxon>
        <taxon>Micromonosporales</taxon>
        <taxon>Micromonosporaceae</taxon>
        <taxon>Plantactinospora</taxon>
    </lineage>
</organism>
<gene>
    <name evidence="2" type="ORF">H4W31_007658</name>
</gene>
<protein>
    <submittedName>
        <fullName evidence="2">Membrane protein</fullName>
    </submittedName>
</protein>
<feature type="transmembrane region" description="Helical" evidence="1">
    <location>
        <begin position="294"/>
        <end position="312"/>
    </location>
</feature>
<keyword evidence="3" id="KW-1185">Reference proteome</keyword>
<accession>A0A927ME66</accession>
<evidence type="ECO:0000313" key="2">
    <source>
        <dbReference type="EMBL" id="MBE1492020.1"/>
    </source>
</evidence>
<feature type="transmembrane region" description="Helical" evidence="1">
    <location>
        <begin position="73"/>
        <end position="96"/>
    </location>
</feature>
<keyword evidence="1" id="KW-0812">Transmembrane</keyword>
<proteinExistence type="predicted"/>
<reference evidence="2" key="1">
    <citation type="submission" date="2020-10" db="EMBL/GenBank/DDBJ databases">
        <title>Sequencing the genomes of 1000 actinobacteria strains.</title>
        <authorList>
            <person name="Klenk H.-P."/>
        </authorList>
    </citation>
    <scope>NUCLEOTIDE SEQUENCE</scope>
    <source>
        <strain evidence="2">DSM 46832</strain>
    </source>
</reference>
<name>A0A927ME66_9ACTN</name>
<comment type="caution">
    <text evidence="2">The sequence shown here is derived from an EMBL/GenBank/DDBJ whole genome shotgun (WGS) entry which is preliminary data.</text>
</comment>
<dbReference type="RefSeq" id="WP_192770991.1">
    <property type="nucleotide sequence ID" value="NZ_JADBEB010000001.1"/>
</dbReference>
<feature type="transmembrane region" description="Helical" evidence="1">
    <location>
        <begin position="135"/>
        <end position="154"/>
    </location>
</feature>
<keyword evidence="1" id="KW-1133">Transmembrane helix</keyword>
<dbReference type="Proteomes" id="UP000649753">
    <property type="component" value="Unassembled WGS sequence"/>
</dbReference>
<evidence type="ECO:0000256" key="1">
    <source>
        <dbReference type="SAM" id="Phobius"/>
    </source>
</evidence>
<dbReference type="AlphaFoldDB" id="A0A927ME66"/>
<dbReference type="EMBL" id="JADBEB010000001">
    <property type="protein sequence ID" value="MBE1492020.1"/>
    <property type="molecule type" value="Genomic_DNA"/>
</dbReference>
<sequence length="318" mass="35127">MTGLERRYRWLLRAYPRAYRQYRADEMLETLLAVDETDQRRPSLRESLALVVGGLRARTGVDRLRSRDTLRYSALRSTALSLLVCGVALTALPLIWRLWLLLPGKSATFLYGGSPVTPALLLLALIAAAWARYRIALAITIGAFGAEIWYSAAYELWYMVGPSAGYEAVSGLRTGLYLIMQISTWTCMLAALTMVPLLRARQPRATRPWTWLLGATMVIAVITPNPLNGWAERFTLTVIVGAGLVAALVGAAFDVRISIVASVVLLALIVPMLVNERTNWALHGWNLSPRNVFLGAVVGIFAINVMVSRMAARRQVTL</sequence>
<feature type="transmembrane region" description="Helical" evidence="1">
    <location>
        <begin position="257"/>
        <end position="274"/>
    </location>
</feature>